<dbReference type="InterPro" id="IPR013785">
    <property type="entry name" value="Aldolase_TIM"/>
</dbReference>
<dbReference type="SFLD" id="SFLDS00029">
    <property type="entry name" value="Radical_SAM"/>
    <property type="match status" value="1"/>
</dbReference>
<evidence type="ECO:0000256" key="2">
    <source>
        <dbReference type="ARBA" id="ARBA00022485"/>
    </source>
</evidence>
<feature type="domain" description="Radical SAM core" evidence="8">
    <location>
        <begin position="111"/>
        <end position="334"/>
    </location>
</feature>
<evidence type="ECO:0000313" key="9">
    <source>
        <dbReference type="EMBL" id="KKN62064.1"/>
    </source>
</evidence>
<comment type="caution">
    <text evidence="9">The sequence shown here is derived from an EMBL/GenBank/DDBJ whole genome shotgun (WGS) entry which is preliminary data.</text>
</comment>
<keyword evidence="6" id="KW-0411">Iron-sulfur</keyword>
<accession>A0A0F9S4R3</accession>
<dbReference type="SFLD" id="SFLDG01100">
    <property type="entry name" value="methyltransferase_(Class_D)"/>
    <property type="match status" value="1"/>
</dbReference>
<evidence type="ECO:0000256" key="3">
    <source>
        <dbReference type="ARBA" id="ARBA00022691"/>
    </source>
</evidence>
<dbReference type="InterPro" id="IPR034471">
    <property type="entry name" value="GDGT/MA_synthase"/>
</dbReference>
<dbReference type="InterPro" id="IPR000385">
    <property type="entry name" value="MoaA_NifB_PqqE_Fe-S-bd_CS"/>
</dbReference>
<dbReference type="CDD" id="cd01335">
    <property type="entry name" value="Radical_SAM"/>
    <property type="match status" value="1"/>
</dbReference>
<reference evidence="9" key="1">
    <citation type="journal article" date="2015" name="Nature">
        <title>Complex archaea that bridge the gap between prokaryotes and eukaryotes.</title>
        <authorList>
            <person name="Spang A."/>
            <person name="Saw J.H."/>
            <person name="Jorgensen S.L."/>
            <person name="Zaremba-Niedzwiedzka K."/>
            <person name="Martijn J."/>
            <person name="Lind A.E."/>
            <person name="van Eijk R."/>
            <person name="Schleper C."/>
            <person name="Guy L."/>
            <person name="Ettema T.J."/>
        </authorList>
    </citation>
    <scope>NUCLEOTIDE SEQUENCE</scope>
</reference>
<dbReference type="EMBL" id="LAZR01000636">
    <property type="protein sequence ID" value="KKN62064.1"/>
    <property type="molecule type" value="Genomic_DNA"/>
</dbReference>
<comment type="cofactor">
    <cofactor evidence="1">
        <name>[4Fe-4S] cluster</name>
        <dbReference type="ChEBI" id="CHEBI:49883"/>
    </cofactor>
</comment>
<dbReference type="PANTHER" id="PTHR43306:SF1">
    <property type="entry name" value="7,8-DIHYDRO-6-HYDROXYMETHYLPTERIN DIMETHYLTRANSFERASE"/>
    <property type="match status" value="1"/>
</dbReference>
<dbReference type="GO" id="GO:0051539">
    <property type="term" value="F:4 iron, 4 sulfur cluster binding"/>
    <property type="evidence" value="ECO:0007669"/>
    <property type="project" value="UniProtKB-KW"/>
</dbReference>
<name>A0A0F9S4R3_9ZZZZ</name>
<gene>
    <name evidence="9" type="ORF">LCGC14_0515590</name>
</gene>
<proteinExistence type="predicted"/>
<dbReference type="SFLD" id="SFLDG01067">
    <property type="entry name" value="SPASM/twitch_domain_containing"/>
    <property type="match status" value="1"/>
</dbReference>
<dbReference type="SUPFAM" id="SSF102114">
    <property type="entry name" value="Radical SAM enzymes"/>
    <property type="match status" value="1"/>
</dbReference>
<evidence type="ECO:0000256" key="5">
    <source>
        <dbReference type="ARBA" id="ARBA00023004"/>
    </source>
</evidence>
<evidence type="ECO:0000256" key="4">
    <source>
        <dbReference type="ARBA" id="ARBA00022723"/>
    </source>
</evidence>
<dbReference type="AlphaFoldDB" id="A0A0F9S4R3"/>
<dbReference type="Pfam" id="PF23545">
    <property type="entry name" value="Zn_ribbon_HMPTM"/>
    <property type="match status" value="1"/>
</dbReference>
<dbReference type="Pfam" id="PF04055">
    <property type="entry name" value="Radical_SAM"/>
    <property type="match status" value="1"/>
</dbReference>
<dbReference type="PROSITE" id="PS51918">
    <property type="entry name" value="RADICAL_SAM"/>
    <property type="match status" value="1"/>
</dbReference>
<keyword evidence="4" id="KW-0479">Metal-binding</keyword>
<sequence>MYHLNDSEYMNEPYYRKTRSICPECLQPIGAEVFEEDEKIWMKKNCQEHGDFRDLISSSAKYYKWTHYAVKDKNGKVVWKFDKDGDSNPADFQGDDPRGCPYNCGLCEEHISTCSLALIDLTNRCNFNCNFCYANIMQSGYLVEPSLEEIDRVMKHFRNKPIPAVAIMFTGGEPTVRKDFPEICKMAKDNGFKEVIVATNGYGFQRKKGGLEFTKKCKEMGLDTLYFQFDGINNATYEKTRGIKNLMPYKQRVIENLRKARLDSAVLVATIAKGVTDVEIGNIIQYAIDNIDVVRGITFQPVSLCGRIAFEEREELRITNADILKEIENQTGGKIAMENAWYPLSTIVEFGRVIAYLADVEPIEFTCHPDCGFASYMVVDPDSGEMMPIMEYFEPLKVIDFANRFWAKIKNKEKQPLKLFEGLLGDFGKTLDKGLNFLDKTQLKARFLLGILQYMKKPGKLMELFSRLLMRGDWESISSFSYGALLLSSMHFQDAYNMDLERTKRCIVHFGVAMPDDTVKEISFCTMNSIHRPEIEKLVAKQITDKVKNEFDTSTGLKEPEIAPEVARNGGIKKDSDT</sequence>
<dbReference type="NCBIfam" id="NF045702">
    <property type="entry name" value="rSAM_GDGT_ether"/>
    <property type="match status" value="1"/>
</dbReference>
<evidence type="ECO:0000256" key="6">
    <source>
        <dbReference type="ARBA" id="ARBA00023014"/>
    </source>
</evidence>
<dbReference type="InterPro" id="IPR034474">
    <property type="entry name" value="Methyltransferase_Class_D"/>
</dbReference>
<keyword evidence="5" id="KW-0408">Iron</keyword>
<dbReference type="PROSITE" id="PS01305">
    <property type="entry name" value="MOAA_NIFB_PQQE"/>
    <property type="match status" value="1"/>
</dbReference>
<dbReference type="GO" id="GO:0046872">
    <property type="term" value="F:metal ion binding"/>
    <property type="evidence" value="ECO:0007669"/>
    <property type="project" value="UniProtKB-KW"/>
</dbReference>
<dbReference type="GO" id="GO:0008168">
    <property type="term" value="F:methyltransferase activity"/>
    <property type="evidence" value="ECO:0007669"/>
    <property type="project" value="InterPro"/>
</dbReference>
<evidence type="ECO:0000256" key="1">
    <source>
        <dbReference type="ARBA" id="ARBA00001966"/>
    </source>
</evidence>
<evidence type="ECO:0000259" key="8">
    <source>
        <dbReference type="PROSITE" id="PS51918"/>
    </source>
</evidence>
<keyword evidence="3" id="KW-0949">S-adenosyl-L-methionine</keyword>
<keyword evidence="2" id="KW-0004">4Fe-4S</keyword>
<dbReference type="InterPro" id="IPR058240">
    <property type="entry name" value="rSAM_sf"/>
</dbReference>
<organism evidence="9">
    <name type="scientific">marine sediment metagenome</name>
    <dbReference type="NCBI Taxonomy" id="412755"/>
    <lineage>
        <taxon>unclassified sequences</taxon>
        <taxon>metagenomes</taxon>
        <taxon>ecological metagenomes</taxon>
    </lineage>
</organism>
<evidence type="ECO:0000256" key="7">
    <source>
        <dbReference type="SAM" id="MobiDB-lite"/>
    </source>
</evidence>
<dbReference type="PANTHER" id="PTHR43306">
    <property type="entry name" value="7,8-DIHYDRO-6-HYDROXYMETHYLPTERIN DIMETHYLTRANSFERASE"/>
    <property type="match status" value="1"/>
</dbReference>
<feature type="region of interest" description="Disordered" evidence="7">
    <location>
        <begin position="554"/>
        <end position="578"/>
    </location>
</feature>
<dbReference type="InterPro" id="IPR056488">
    <property type="entry name" value="Zn_ribbon_HMPTM"/>
</dbReference>
<dbReference type="Gene3D" id="3.20.20.70">
    <property type="entry name" value="Aldolase class I"/>
    <property type="match status" value="1"/>
</dbReference>
<protein>
    <recommendedName>
        <fullName evidence="8">Radical SAM core domain-containing protein</fullName>
    </recommendedName>
</protein>
<dbReference type="InterPro" id="IPR007197">
    <property type="entry name" value="rSAM"/>
</dbReference>